<gene>
    <name evidence="1" type="ORF">DPMN_124768</name>
</gene>
<keyword evidence="2" id="KW-1185">Reference proteome</keyword>
<dbReference type="Proteomes" id="UP000828390">
    <property type="component" value="Unassembled WGS sequence"/>
</dbReference>
<sequence length="63" mass="7134">MKRHAGVPRCMEVAKYLKAHAFFTHVPSIFSKTLDPTDEQVLRGRRSALSQAVRWLLGKLVAN</sequence>
<comment type="caution">
    <text evidence="1">The sequence shown here is derived from an EMBL/GenBank/DDBJ whole genome shotgun (WGS) entry which is preliminary data.</text>
</comment>
<evidence type="ECO:0000313" key="2">
    <source>
        <dbReference type="Proteomes" id="UP000828390"/>
    </source>
</evidence>
<accession>A0A9D4GWZ6</accession>
<reference evidence="1" key="2">
    <citation type="submission" date="2020-11" db="EMBL/GenBank/DDBJ databases">
        <authorList>
            <person name="McCartney M.A."/>
            <person name="Auch B."/>
            <person name="Kono T."/>
            <person name="Mallez S."/>
            <person name="Becker A."/>
            <person name="Gohl D.M."/>
            <person name="Silverstein K.A.T."/>
            <person name="Koren S."/>
            <person name="Bechman K.B."/>
            <person name="Herman A."/>
            <person name="Abrahante J.E."/>
            <person name="Garbe J."/>
        </authorList>
    </citation>
    <scope>NUCLEOTIDE SEQUENCE</scope>
    <source>
        <strain evidence="1">Duluth1</strain>
        <tissue evidence="1">Whole animal</tissue>
    </source>
</reference>
<evidence type="ECO:0000313" key="1">
    <source>
        <dbReference type="EMBL" id="KAH3822974.1"/>
    </source>
</evidence>
<protein>
    <submittedName>
        <fullName evidence="1">Uncharacterized protein</fullName>
    </submittedName>
</protein>
<proteinExistence type="predicted"/>
<name>A0A9D4GWZ6_DREPO</name>
<organism evidence="1 2">
    <name type="scientific">Dreissena polymorpha</name>
    <name type="common">Zebra mussel</name>
    <name type="synonym">Mytilus polymorpha</name>
    <dbReference type="NCBI Taxonomy" id="45954"/>
    <lineage>
        <taxon>Eukaryota</taxon>
        <taxon>Metazoa</taxon>
        <taxon>Spiralia</taxon>
        <taxon>Lophotrochozoa</taxon>
        <taxon>Mollusca</taxon>
        <taxon>Bivalvia</taxon>
        <taxon>Autobranchia</taxon>
        <taxon>Heteroconchia</taxon>
        <taxon>Euheterodonta</taxon>
        <taxon>Imparidentia</taxon>
        <taxon>Neoheterodontei</taxon>
        <taxon>Myida</taxon>
        <taxon>Dreissenoidea</taxon>
        <taxon>Dreissenidae</taxon>
        <taxon>Dreissena</taxon>
    </lineage>
</organism>
<reference evidence="1" key="1">
    <citation type="journal article" date="2019" name="bioRxiv">
        <title>The Genome of the Zebra Mussel, Dreissena polymorpha: A Resource for Invasive Species Research.</title>
        <authorList>
            <person name="McCartney M.A."/>
            <person name="Auch B."/>
            <person name="Kono T."/>
            <person name="Mallez S."/>
            <person name="Zhang Y."/>
            <person name="Obille A."/>
            <person name="Becker A."/>
            <person name="Abrahante J.E."/>
            <person name="Garbe J."/>
            <person name="Badalamenti J.P."/>
            <person name="Herman A."/>
            <person name="Mangelson H."/>
            <person name="Liachko I."/>
            <person name="Sullivan S."/>
            <person name="Sone E.D."/>
            <person name="Koren S."/>
            <person name="Silverstein K.A.T."/>
            <person name="Beckman K.B."/>
            <person name="Gohl D.M."/>
        </authorList>
    </citation>
    <scope>NUCLEOTIDE SEQUENCE</scope>
    <source>
        <strain evidence="1">Duluth1</strain>
        <tissue evidence="1">Whole animal</tissue>
    </source>
</reference>
<dbReference type="EMBL" id="JAIWYP010000005">
    <property type="protein sequence ID" value="KAH3822974.1"/>
    <property type="molecule type" value="Genomic_DNA"/>
</dbReference>
<dbReference type="AlphaFoldDB" id="A0A9D4GWZ6"/>